<evidence type="ECO:0000259" key="2">
    <source>
        <dbReference type="Pfam" id="PF01757"/>
    </source>
</evidence>
<dbReference type="GO" id="GO:0016747">
    <property type="term" value="F:acyltransferase activity, transferring groups other than amino-acyl groups"/>
    <property type="evidence" value="ECO:0007669"/>
    <property type="project" value="InterPro"/>
</dbReference>
<dbReference type="GO" id="GO:0016020">
    <property type="term" value="C:membrane"/>
    <property type="evidence" value="ECO:0007669"/>
    <property type="project" value="TreeGrafter"/>
</dbReference>
<dbReference type="EMBL" id="QGHA01000001">
    <property type="protein sequence ID" value="PWK80016.1"/>
    <property type="molecule type" value="Genomic_DNA"/>
</dbReference>
<evidence type="ECO:0000256" key="1">
    <source>
        <dbReference type="SAM" id="Phobius"/>
    </source>
</evidence>
<organism evidence="3 4">
    <name type="scientific">Mucilaginibacter oryzae</name>
    <dbReference type="NCBI Taxonomy" id="468058"/>
    <lineage>
        <taxon>Bacteria</taxon>
        <taxon>Pseudomonadati</taxon>
        <taxon>Bacteroidota</taxon>
        <taxon>Sphingobacteriia</taxon>
        <taxon>Sphingobacteriales</taxon>
        <taxon>Sphingobacteriaceae</taxon>
        <taxon>Mucilaginibacter</taxon>
    </lineage>
</organism>
<gene>
    <name evidence="3" type="ORF">LX99_00477</name>
</gene>
<feature type="transmembrane region" description="Helical" evidence="1">
    <location>
        <begin position="235"/>
        <end position="253"/>
    </location>
</feature>
<feature type="transmembrane region" description="Helical" evidence="1">
    <location>
        <begin position="163"/>
        <end position="179"/>
    </location>
</feature>
<evidence type="ECO:0000313" key="3">
    <source>
        <dbReference type="EMBL" id="PWK80016.1"/>
    </source>
</evidence>
<proteinExistence type="predicted"/>
<protein>
    <submittedName>
        <fullName evidence="3">Peptidoglycan/LPS O-acetylase OafA/YrhL</fullName>
    </submittedName>
</protein>
<keyword evidence="1" id="KW-0472">Membrane</keyword>
<sequence length="343" mass="40084">MTESKRNNLIDFLRFIAAISVVLYHIYYHPTSRPDNFYANFFFKYGKLGVPMFFVISGYCVMIALRHTKNPIEFIIRRLFRIFPPYWFSLIFTLFIIVLLRLLYGYNSVAILPKTGRDIFFTICMLTYPFTKIAPINWSYWTLLYEVLFYITVFLSSCFKKQYFMFLLILITIGSYVVPSTDLGFLSFFKFWPLFCLGIALFKILNDSKSQLILNVFLLCLALFAFYPAHQSVHFFIASILTAILIAIAHYKPLPNNTISRLGDISYSIYLIHIPLTVYCFDQFRGLAPFRFNSLLNFFLDILLLLGLICISKLTYKYIELPSINIGKKLSKMAAKQSILNKF</sequence>
<feature type="domain" description="Acyltransferase 3" evidence="2">
    <location>
        <begin position="10"/>
        <end position="310"/>
    </location>
</feature>
<feature type="transmembrane region" description="Helical" evidence="1">
    <location>
        <begin position="86"/>
        <end position="104"/>
    </location>
</feature>
<dbReference type="AlphaFoldDB" id="A0A316HHK8"/>
<keyword evidence="1" id="KW-1133">Transmembrane helix</keyword>
<dbReference type="Pfam" id="PF01757">
    <property type="entry name" value="Acyl_transf_3"/>
    <property type="match status" value="1"/>
</dbReference>
<dbReference type="InterPro" id="IPR050879">
    <property type="entry name" value="Acyltransferase_3"/>
</dbReference>
<keyword evidence="4" id="KW-1185">Reference proteome</keyword>
<comment type="caution">
    <text evidence="3">The sequence shown here is derived from an EMBL/GenBank/DDBJ whole genome shotgun (WGS) entry which is preliminary data.</text>
</comment>
<feature type="transmembrane region" description="Helical" evidence="1">
    <location>
        <begin position="265"/>
        <end position="284"/>
    </location>
</feature>
<dbReference type="PANTHER" id="PTHR23028:SF53">
    <property type="entry name" value="ACYL_TRANSF_3 DOMAIN-CONTAINING PROTEIN"/>
    <property type="match status" value="1"/>
</dbReference>
<dbReference type="Proteomes" id="UP000245678">
    <property type="component" value="Unassembled WGS sequence"/>
</dbReference>
<feature type="transmembrane region" description="Helical" evidence="1">
    <location>
        <begin position="296"/>
        <end position="316"/>
    </location>
</feature>
<evidence type="ECO:0000313" key="4">
    <source>
        <dbReference type="Proteomes" id="UP000245678"/>
    </source>
</evidence>
<dbReference type="RefSeq" id="WP_109606052.1">
    <property type="nucleotide sequence ID" value="NZ_QGHA01000001.1"/>
</dbReference>
<feature type="transmembrane region" description="Helical" evidence="1">
    <location>
        <begin position="185"/>
        <end position="205"/>
    </location>
</feature>
<feature type="transmembrane region" description="Helical" evidence="1">
    <location>
        <begin position="12"/>
        <end position="28"/>
    </location>
</feature>
<dbReference type="InterPro" id="IPR002656">
    <property type="entry name" value="Acyl_transf_3_dom"/>
</dbReference>
<name>A0A316HHK8_9SPHI</name>
<reference evidence="3 4" key="1">
    <citation type="submission" date="2018-05" db="EMBL/GenBank/DDBJ databases">
        <title>Genomic Encyclopedia of Archaeal and Bacterial Type Strains, Phase II (KMG-II): from individual species to whole genera.</title>
        <authorList>
            <person name="Goeker M."/>
        </authorList>
    </citation>
    <scope>NUCLEOTIDE SEQUENCE [LARGE SCALE GENOMIC DNA]</scope>
    <source>
        <strain evidence="3 4">DSM 19975</strain>
    </source>
</reference>
<feature type="transmembrane region" description="Helical" evidence="1">
    <location>
        <begin position="48"/>
        <end position="65"/>
    </location>
</feature>
<dbReference type="PANTHER" id="PTHR23028">
    <property type="entry name" value="ACETYLTRANSFERASE"/>
    <property type="match status" value="1"/>
</dbReference>
<keyword evidence="1" id="KW-0812">Transmembrane</keyword>
<accession>A0A316HHK8</accession>
<dbReference type="GO" id="GO:0000271">
    <property type="term" value="P:polysaccharide biosynthetic process"/>
    <property type="evidence" value="ECO:0007669"/>
    <property type="project" value="TreeGrafter"/>
</dbReference>
<feature type="transmembrane region" description="Helical" evidence="1">
    <location>
        <begin position="212"/>
        <end position="229"/>
    </location>
</feature>